<protein>
    <submittedName>
        <fullName evidence="3">Helix-turn-helix domain-containing protein</fullName>
    </submittedName>
</protein>
<proteinExistence type="predicted"/>
<accession>A0A937XCP2</accession>
<dbReference type="Gene3D" id="1.10.260.40">
    <property type="entry name" value="lambda repressor-like DNA-binding domains"/>
    <property type="match status" value="1"/>
</dbReference>
<dbReference type="AlphaFoldDB" id="A0A937XCP2"/>
<dbReference type="CDD" id="cd00093">
    <property type="entry name" value="HTH_XRE"/>
    <property type="match status" value="1"/>
</dbReference>
<sequence length="252" mass="27565">MGRKVRPAMHGLDALGARLKQIRLQSGRSQMMLAKLIGFDPAHGYKYILRLEKGQVPNPTLRTIAACLEACGAQWQAIVDVLPDTGAVSAPPSPKSSIDNRKSEIPLPAASSPQSSIDNRKSEIPSAVPEPSPAAPRRRDHRPLREQLRARRIEQRDLRTRRFWSGVKQVDEATAALLRSLRVPSRLHRSYLAFARSCCSTSDALEAARPEVAERALARLIPPAVAQGLDRGILAQIQSACAQVFHPQSSVG</sequence>
<evidence type="ECO:0000313" key="3">
    <source>
        <dbReference type="EMBL" id="MBM3330767.1"/>
    </source>
</evidence>
<gene>
    <name evidence="3" type="ORF">FJY68_02810</name>
</gene>
<evidence type="ECO:0000313" key="4">
    <source>
        <dbReference type="Proteomes" id="UP000779900"/>
    </source>
</evidence>
<feature type="domain" description="HTH cro/C1-type" evidence="2">
    <location>
        <begin position="19"/>
        <end position="78"/>
    </location>
</feature>
<organism evidence="3 4">
    <name type="scientific">candidate division WOR-3 bacterium</name>
    <dbReference type="NCBI Taxonomy" id="2052148"/>
    <lineage>
        <taxon>Bacteria</taxon>
        <taxon>Bacteria division WOR-3</taxon>
    </lineage>
</organism>
<dbReference type="InterPro" id="IPR010982">
    <property type="entry name" value="Lambda_DNA-bd_dom_sf"/>
</dbReference>
<dbReference type="GO" id="GO:0003677">
    <property type="term" value="F:DNA binding"/>
    <property type="evidence" value="ECO:0007669"/>
    <property type="project" value="InterPro"/>
</dbReference>
<evidence type="ECO:0000256" key="1">
    <source>
        <dbReference type="SAM" id="MobiDB-lite"/>
    </source>
</evidence>
<dbReference type="Proteomes" id="UP000779900">
    <property type="component" value="Unassembled WGS sequence"/>
</dbReference>
<dbReference type="SUPFAM" id="SSF47413">
    <property type="entry name" value="lambda repressor-like DNA-binding domains"/>
    <property type="match status" value="1"/>
</dbReference>
<reference evidence="3" key="1">
    <citation type="submission" date="2019-03" db="EMBL/GenBank/DDBJ databases">
        <title>Lake Tanganyika Metagenome-Assembled Genomes (MAGs).</title>
        <authorList>
            <person name="Tran P."/>
        </authorList>
    </citation>
    <scope>NUCLEOTIDE SEQUENCE</scope>
    <source>
        <strain evidence="3">K_DeepCast_150m_m2_040</strain>
    </source>
</reference>
<feature type="region of interest" description="Disordered" evidence="1">
    <location>
        <begin position="87"/>
        <end position="147"/>
    </location>
</feature>
<dbReference type="InterPro" id="IPR001387">
    <property type="entry name" value="Cro/C1-type_HTH"/>
</dbReference>
<dbReference type="Pfam" id="PF13560">
    <property type="entry name" value="HTH_31"/>
    <property type="match status" value="1"/>
</dbReference>
<dbReference type="PROSITE" id="PS50943">
    <property type="entry name" value="HTH_CROC1"/>
    <property type="match status" value="1"/>
</dbReference>
<name>A0A937XCP2_UNCW3</name>
<dbReference type="SMART" id="SM00530">
    <property type="entry name" value="HTH_XRE"/>
    <property type="match status" value="1"/>
</dbReference>
<evidence type="ECO:0000259" key="2">
    <source>
        <dbReference type="PROSITE" id="PS50943"/>
    </source>
</evidence>
<comment type="caution">
    <text evidence="3">The sequence shown here is derived from an EMBL/GenBank/DDBJ whole genome shotgun (WGS) entry which is preliminary data.</text>
</comment>
<dbReference type="EMBL" id="VGIR01000010">
    <property type="protein sequence ID" value="MBM3330767.1"/>
    <property type="molecule type" value="Genomic_DNA"/>
</dbReference>